<proteinExistence type="predicted"/>
<evidence type="ECO:0000256" key="1">
    <source>
        <dbReference type="SAM" id="MobiDB-lite"/>
    </source>
</evidence>
<organism evidence="2">
    <name type="scientific">viral metagenome</name>
    <dbReference type="NCBI Taxonomy" id="1070528"/>
    <lineage>
        <taxon>unclassified sequences</taxon>
        <taxon>metagenomes</taxon>
        <taxon>organismal metagenomes</taxon>
    </lineage>
</organism>
<reference evidence="2" key="1">
    <citation type="journal article" date="2020" name="Nature">
        <title>Giant virus diversity and host interactions through global metagenomics.</title>
        <authorList>
            <person name="Schulz F."/>
            <person name="Roux S."/>
            <person name="Paez-Espino D."/>
            <person name="Jungbluth S."/>
            <person name="Walsh D.A."/>
            <person name="Denef V.J."/>
            <person name="McMahon K.D."/>
            <person name="Konstantinidis K.T."/>
            <person name="Eloe-Fadrosh E.A."/>
            <person name="Kyrpides N.C."/>
            <person name="Woyke T."/>
        </authorList>
    </citation>
    <scope>NUCLEOTIDE SEQUENCE</scope>
    <source>
        <strain evidence="2">GVMAG-M-3300027833-11</strain>
    </source>
</reference>
<dbReference type="AlphaFoldDB" id="A0A6C0LM30"/>
<protein>
    <submittedName>
        <fullName evidence="2">Uncharacterized protein</fullName>
    </submittedName>
</protein>
<name>A0A6C0LM30_9ZZZZ</name>
<feature type="region of interest" description="Disordered" evidence="1">
    <location>
        <begin position="1"/>
        <end position="57"/>
    </location>
</feature>
<accession>A0A6C0LM30</accession>
<sequence>MPRKDSDSAPRKRGKDKMKDRYNKFGKYNSRSLRCHEEQKSNIVHKNDDPIQNKESK</sequence>
<dbReference type="EMBL" id="MN740504">
    <property type="protein sequence ID" value="QHU30282.1"/>
    <property type="molecule type" value="Genomic_DNA"/>
</dbReference>
<feature type="compositionally biased region" description="Basic and acidic residues" evidence="1">
    <location>
        <begin position="34"/>
        <end position="57"/>
    </location>
</feature>
<feature type="compositionally biased region" description="Basic and acidic residues" evidence="1">
    <location>
        <begin position="1"/>
        <end position="10"/>
    </location>
</feature>
<evidence type="ECO:0000313" key="2">
    <source>
        <dbReference type="EMBL" id="QHU30282.1"/>
    </source>
</evidence>